<evidence type="ECO:0000256" key="3">
    <source>
        <dbReference type="SAM" id="Phobius"/>
    </source>
</evidence>
<sequence length="683" mass="71741">MCFVKGPVPMRFRSVTISLATVSVSALALAGLPLASAEPTEPAAPVAQTGHFTISNITDFHGRWNQDLESRDKVPGAVALKCAIDRAAGDRAHAFTSSGDLVGASPFASMILDDEPTIDIMNLMGLDVSAVGNHEFDKGADDLTQRIVPNAEWTYLAEGANGLDRSTGVKDYEIMDLDGVKVAFIGSVTDDMPNLVSPADIQGITWANPVDAINTRADALTASGEADVVIALPHEGNIDPSAWSDNVDAVFMGHTHQFIDPQGTSPIIFQAGQYSQGLANVDFAYDKDTDTLTVEKKELLRADAIIACDTPNSEIQEVIDAANAQAEEEGSKVIGTLSNSLYRGANKDAAPGSNRGVESQLNNLLANVAMWGVSNNSPVKPDLAVMNAGGVRDDLLEGEVTYEDAFKVQPFGNEITYTTLKGADFKAALEQQWKKGAEGSRPMLSLGVSDNVSYTYDPTRADGDRITSVLIDGQPLDPAKDYVVAGSTFLLNGGDSFTALAQGTPLAQLGYIDIQAFTEYLTSYLGGGDAPAPRTGQSNVGVHIATPLVAGEAATIDLSSLIYTLGETAKTVTIELGDLKYTSDIDYDFGPADYNEAGKASLTFGIPKEFAGVYTLRITTDAGTDVTVPVTVEGAAENTPNGGSSFGALALFVTIIAGIAAAVGGFLPQILDLLRNAVPGLQI</sequence>
<dbReference type="SUPFAM" id="SSF56300">
    <property type="entry name" value="Metallo-dependent phosphatases"/>
    <property type="match status" value="1"/>
</dbReference>
<name>A0A6C1TZT5_9CORY</name>
<comment type="caution">
    <text evidence="6">The sequence shown here is derived from an EMBL/GenBank/DDBJ whole genome shotgun (WGS) entry which is preliminary data.</text>
</comment>
<dbReference type="Pfam" id="PF00149">
    <property type="entry name" value="Metallophos"/>
    <property type="match status" value="1"/>
</dbReference>
<dbReference type="InterPro" id="IPR006179">
    <property type="entry name" value="5_nucleotidase/apyrase"/>
</dbReference>
<feature type="signal peptide" evidence="2">
    <location>
        <begin position="1"/>
        <end position="30"/>
    </location>
</feature>
<evidence type="ECO:0000259" key="4">
    <source>
        <dbReference type="Pfam" id="PF00149"/>
    </source>
</evidence>
<dbReference type="PANTHER" id="PTHR11575:SF24">
    <property type="entry name" value="5'-NUCLEOTIDASE"/>
    <property type="match status" value="1"/>
</dbReference>
<feature type="domain" description="Calcineurin-like phosphoesterase" evidence="4">
    <location>
        <begin position="57"/>
        <end position="257"/>
    </location>
</feature>
<evidence type="ECO:0000259" key="5">
    <source>
        <dbReference type="Pfam" id="PF02872"/>
    </source>
</evidence>
<dbReference type="Gene3D" id="3.90.780.10">
    <property type="entry name" value="5'-Nucleotidase, C-terminal domain"/>
    <property type="match status" value="1"/>
</dbReference>
<dbReference type="EMBL" id="RXIR01000007">
    <property type="protein sequence ID" value="TVS29080.1"/>
    <property type="molecule type" value="Genomic_DNA"/>
</dbReference>
<evidence type="ECO:0000256" key="2">
    <source>
        <dbReference type="RuleBase" id="RU362119"/>
    </source>
</evidence>
<feature type="transmembrane region" description="Helical" evidence="3">
    <location>
        <begin position="646"/>
        <end position="667"/>
    </location>
</feature>
<dbReference type="Proteomes" id="UP000336646">
    <property type="component" value="Unassembled WGS sequence"/>
</dbReference>
<feature type="domain" description="5'-Nucleotidase C-terminal" evidence="5">
    <location>
        <begin position="333"/>
        <end position="501"/>
    </location>
</feature>
<dbReference type="PRINTS" id="PR01607">
    <property type="entry name" value="APYRASEFAMLY"/>
</dbReference>
<keyword evidence="2" id="KW-0378">Hydrolase</keyword>
<keyword evidence="3" id="KW-0812">Transmembrane</keyword>
<evidence type="ECO:0000313" key="6">
    <source>
        <dbReference type="EMBL" id="TVS29080.1"/>
    </source>
</evidence>
<comment type="similarity">
    <text evidence="2">Belongs to the 5'-nucleotidase family.</text>
</comment>
<dbReference type="InterPro" id="IPR008334">
    <property type="entry name" value="5'-Nucleotdase_C"/>
</dbReference>
<dbReference type="AlphaFoldDB" id="A0A6C1TZT5"/>
<keyword evidence="1 2" id="KW-0732">Signal</keyword>
<dbReference type="Pfam" id="PF02872">
    <property type="entry name" value="5_nucleotid_C"/>
    <property type="match status" value="1"/>
</dbReference>
<dbReference type="InterPro" id="IPR036907">
    <property type="entry name" value="5'-Nucleotdase_C_sf"/>
</dbReference>
<dbReference type="GO" id="GO:0008253">
    <property type="term" value="F:5'-nucleotidase activity"/>
    <property type="evidence" value="ECO:0007669"/>
    <property type="project" value="TreeGrafter"/>
</dbReference>
<keyword evidence="2" id="KW-0547">Nucleotide-binding</keyword>
<dbReference type="OrthoDB" id="1016457at2"/>
<dbReference type="InterPro" id="IPR004843">
    <property type="entry name" value="Calcineurin-like_PHP"/>
</dbReference>
<reference evidence="6 7" key="1">
    <citation type="submission" date="2018-12" db="EMBL/GenBank/DDBJ databases">
        <title>Corynebacterium sanguinis sp. nov., a clinically-associated and environmental corynebacterium.</title>
        <authorList>
            <person name="Gonzales-Siles L."/>
            <person name="Jaen-Luchoro D."/>
            <person name="Cardew S."/>
            <person name="Inganas E."/>
            <person name="Ohlen M."/>
            <person name="Jensie-Markopolous S."/>
            <person name="Pinyeiro-Iglesias B."/>
            <person name="Molin K."/>
            <person name="Skovbjerg S."/>
            <person name="Svensson-Stadler L."/>
            <person name="Funke G."/>
            <person name="Moore E.R.B."/>
        </authorList>
    </citation>
    <scope>NUCLEOTIDE SEQUENCE [LARGE SCALE GENOMIC DNA]</scope>
    <source>
        <strain evidence="6 7">58734</strain>
    </source>
</reference>
<dbReference type="SUPFAM" id="SSF55816">
    <property type="entry name" value="5'-nucleotidase (syn. UDP-sugar hydrolase), C-terminal domain"/>
    <property type="match status" value="1"/>
</dbReference>
<evidence type="ECO:0000256" key="1">
    <source>
        <dbReference type="ARBA" id="ARBA00022729"/>
    </source>
</evidence>
<dbReference type="GO" id="GO:0008768">
    <property type="term" value="F:UDP-sugar diphosphatase activity"/>
    <property type="evidence" value="ECO:0007669"/>
    <property type="project" value="TreeGrafter"/>
</dbReference>
<feature type="chain" id="PRO_5039755979" evidence="2">
    <location>
        <begin position="31"/>
        <end position="683"/>
    </location>
</feature>
<accession>A0A6C1TZT5</accession>
<protein>
    <submittedName>
        <fullName evidence="6">Bifunctional metallophosphatase/5'-nucleotidase</fullName>
    </submittedName>
</protein>
<dbReference type="Gene3D" id="3.60.21.10">
    <property type="match status" value="1"/>
</dbReference>
<dbReference type="InterPro" id="IPR029052">
    <property type="entry name" value="Metallo-depent_PP-like"/>
</dbReference>
<dbReference type="GO" id="GO:0030288">
    <property type="term" value="C:outer membrane-bounded periplasmic space"/>
    <property type="evidence" value="ECO:0007669"/>
    <property type="project" value="TreeGrafter"/>
</dbReference>
<proteinExistence type="inferred from homology"/>
<dbReference type="GO" id="GO:0000166">
    <property type="term" value="F:nucleotide binding"/>
    <property type="evidence" value="ECO:0007669"/>
    <property type="project" value="UniProtKB-KW"/>
</dbReference>
<keyword evidence="3" id="KW-0472">Membrane</keyword>
<evidence type="ECO:0000313" key="7">
    <source>
        <dbReference type="Proteomes" id="UP000336646"/>
    </source>
</evidence>
<keyword evidence="3" id="KW-1133">Transmembrane helix</keyword>
<organism evidence="6 7">
    <name type="scientific">Corynebacterium sanguinis</name>
    <dbReference type="NCBI Taxonomy" id="2594913"/>
    <lineage>
        <taxon>Bacteria</taxon>
        <taxon>Bacillati</taxon>
        <taxon>Actinomycetota</taxon>
        <taxon>Actinomycetes</taxon>
        <taxon>Mycobacteriales</taxon>
        <taxon>Corynebacteriaceae</taxon>
        <taxon>Corynebacterium</taxon>
    </lineage>
</organism>
<gene>
    <name evidence="6" type="ORF">EKI59_04515</name>
</gene>
<dbReference type="GO" id="GO:0009166">
    <property type="term" value="P:nucleotide catabolic process"/>
    <property type="evidence" value="ECO:0007669"/>
    <property type="project" value="InterPro"/>
</dbReference>
<dbReference type="PANTHER" id="PTHR11575">
    <property type="entry name" value="5'-NUCLEOTIDASE-RELATED"/>
    <property type="match status" value="1"/>
</dbReference>